<comment type="caution">
    <text evidence="1">The sequence shown here is derived from an EMBL/GenBank/DDBJ whole genome shotgun (WGS) entry which is preliminary data.</text>
</comment>
<protein>
    <submittedName>
        <fullName evidence="1">Uncharacterized protein</fullName>
    </submittedName>
</protein>
<evidence type="ECO:0000313" key="2">
    <source>
        <dbReference type="Proteomes" id="UP000262524"/>
    </source>
</evidence>
<dbReference type="AlphaFoldDB" id="A0A374NEN7"/>
<dbReference type="Proteomes" id="UP000262524">
    <property type="component" value="Unassembled WGS sequence"/>
</dbReference>
<accession>A0A374NEN7</accession>
<organism evidence="1 2">
    <name type="scientific">Anaerobutyricum hallii</name>
    <dbReference type="NCBI Taxonomy" id="39488"/>
    <lineage>
        <taxon>Bacteria</taxon>
        <taxon>Bacillati</taxon>
        <taxon>Bacillota</taxon>
        <taxon>Clostridia</taxon>
        <taxon>Lachnospirales</taxon>
        <taxon>Lachnospiraceae</taxon>
        <taxon>Anaerobutyricum</taxon>
    </lineage>
</organism>
<sequence length="78" mass="8918">MRQKSVFTVPGPPKGFNPRTREGCDFNYTHGKSEQYILIHASAKDATAKSYKIGSDFSALFRKFIQKLGIVIFRIFIF</sequence>
<evidence type="ECO:0000313" key="1">
    <source>
        <dbReference type="EMBL" id="RGI81576.1"/>
    </source>
</evidence>
<reference evidence="1 2" key="1">
    <citation type="submission" date="2018-08" db="EMBL/GenBank/DDBJ databases">
        <title>A genome reference for cultivated species of the human gut microbiota.</title>
        <authorList>
            <person name="Zou Y."/>
            <person name="Xue W."/>
            <person name="Luo G."/>
        </authorList>
    </citation>
    <scope>NUCLEOTIDE SEQUENCE [LARGE SCALE GENOMIC DNA]</scope>
    <source>
        <strain evidence="1 2">TM10-1AC</strain>
    </source>
</reference>
<dbReference type="EMBL" id="QSOE01000113">
    <property type="protein sequence ID" value="RGI81576.1"/>
    <property type="molecule type" value="Genomic_DNA"/>
</dbReference>
<name>A0A374NEN7_9FIRM</name>
<gene>
    <name evidence="1" type="ORF">DXD91_12820</name>
</gene>
<proteinExistence type="predicted"/>